<feature type="transmembrane region" description="Helical" evidence="1">
    <location>
        <begin position="12"/>
        <end position="31"/>
    </location>
</feature>
<keyword evidence="1" id="KW-1133">Transmembrane helix</keyword>
<feature type="transmembrane region" description="Helical" evidence="1">
    <location>
        <begin position="81"/>
        <end position="99"/>
    </location>
</feature>
<evidence type="ECO:0000313" key="3">
    <source>
        <dbReference type="Proteomes" id="UP001324533"/>
    </source>
</evidence>
<dbReference type="SUPFAM" id="SSF103473">
    <property type="entry name" value="MFS general substrate transporter"/>
    <property type="match status" value="1"/>
</dbReference>
<feature type="transmembrane region" description="Helical" evidence="1">
    <location>
        <begin position="286"/>
        <end position="304"/>
    </location>
</feature>
<name>A0ABZ0VDF8_9MICO</name>
<dbReference type="EMBL" id="CP139779">
    <property type="protein sequence ID" value="WQB70155.1"/>
    <property type="molecule type" value="Genomic_DNA"/>
</dbReference>
<sequence length="407" mass="41072">MSVRTPRSPAPSLWGVAVTIVLTAAVLRSPIVAVAPVARDIQADLGVSAGVVGLLTSIPVLAFAVCAPLAVATIRRLGPDLALTLALAGAVVASLVRSAGDFPAVILGTALLGVFLTVGNVVVPLIIKREFPPERVPWATSLFTSAMNVGTMTVTLATVPIAAVTDWRVAIAVWGGFGLGALGVWVGLRRAEALRPDPEAPATTGVAGRLDGRGRAAALTLSTWLLALAFAGQAFAFYGTTAWLPSLLVDGGMPAVQAGAVAAVFQVMGVAGALLTPVLTGRLSAAPAAVIIGVGWLAIPLGFLVAPDGWLVWCLVGGLAQGAGITWVFIMLNGFGGDERVVAGRSGTVQGIGYAAGALAPPLLGGVHDATGDWTPALLILLGAVVVLLSAGAAGARIGVREARERW</sequence>
<feature type="transmembrane region" description="Helical" evidence="1">
    <location>
        <begin position="258"/>
        <end position="279"/>
    </location>
</feature>
<dbReference type="Pfam" id="PF07690">
    <property type="entry name" value="MFS_1"/>
    <property type="match status" value="1"/>
</dbReference>
<keyword evidence="3" id="KW-1185">Reference proteome</keyword>
<protein>
    <submittedName>
        <fullName evidence="2">MFS transporter</fullName>
    </submittedName>
</protein>
<gene>
    <name evidence="2" type="ORF">T9R20_15870</name>
</gene>
<dbReference type="PANTHER" id="PTHR23523:SF2">
    <property type="entry name" value="2-NITROIMIDAZOLE TRANSPORTER"/>
    <property type="match status" value="1"/>
</dbReference>
<feature type="transmembrane region" description="Helical" evidence="1">
    <location>
        <begin position="51"/>
        <end position="74"/>
    </location>
</feature>
<dbReference type="Gene3D" id="1.20.1250.20">
    <property type="entry name" value="MFS general substrate transporter like domains"/>
    <property type="match status" value="2"/>
</dbReference>
<dbReference type="RefSeq" id="WP_322410305.1">
    <property type="nucleotide sequence ID" value="NZ_CP139779.1"/>
</dbReference>
<feature type="transmembrane region" description="Helical" evidence="1">
    <location>
        <begin position="377"/>
        <end position="400"/>
    </location>
</feature>
<dbReference type="InterPro" id="IPR036259">
    <property type="entry name" value="MFS_trans_sf"/>
</dbReference>
<feature type="transmembrane region" description="Helical" evidence="1">
    <location>
        <begin position="139"/>
        <end position="163"/>
    </location>
</feature>
<evidence type="ECO:0000256" key="1">
    <source>
        <dbReference type="SAM" id="Phobius"/>
    </source>
</evidence>
<dbReference type="PANTHER" id="PTHR23523">
    <property type="match status" value="1"/>
</dbReference>
<feature type="transmembrane region" description="Helical" evidence="1">
    <location>
        <begin position="216"/>
        <end position="238"/>
    </location>
</feature>
<dbReference type="InterPro" id="IPR052524">
    <property type="entry name" value="MFS_Cyanate_Porter"/>
</dbReference>
<keyword evidence="1" id="KW-0472">Membrane</keyword>
<reference evidence="2 3" key="1">
    <citation type="submission" date="2023-06" db="EMBL/GenBank/DDBJ databases">
        <title>Rock-solubilizing bacteria, Microbacterium invictum, promotes re-establishment of vegetation in rocky wasteland by accelerating rock bio-weathering and reshaping soil bacterial community.</title>
        <authorList>
            <person name="Liu C."/>
        </authorList>
    </citation>
    <scope>NUCLEOTIDE SEQUENCE [LARGE SCALE GENOMIC DNA]</scope>
    <source>
        <strain evidence="2 3">X-18</strain>
    </source>
</reference>
<feature type="transmembrane region" description="Helical" evidence="1">
    <location>
        <begin position="105"/>
        <end position="127"/>
    </location>
</feature>
<feature type="transmembrane region" description="Helical" evidence="1">
    <location>
        <begin position="347"/>
        <end position="365"/>
    </location>
</feature>
<keyword evidence="1" id="KW-0812">Transmembrane</keyword>
<feature type="transmembrane region" description="Helical" evidence="1">
    <location>
        <begin position="169"/>
        <end position="188"/>
    </location>
</feature>
<evidence type="ECO:0000313" key="2">
    <source>
        <dbReference type="EMBL" id="WQB70155.1"/>
    </source>
</evidence>
<organism evidence="2 3">
    <name type="scientific">Microbacterium invictum</name>
    <dbReference type="NCBI Taxonomy" id="515415"/>
    <lineage>
        <taxon>Bacteria</taxon>
        <taxon>Bacillati</taxon>
        <taxon>Actinomycetota</taxon>
        <taxon>Actinomycetes</taxon>
        <taxon>Micrococcales</taxon>
        <taxon>Microbacteriaceae</taxon>
        <taxon>Microbacterium</taxon>
    </lineage>
</organism>
<dbReference type="Proteomes" id="UP001324533">
    <property type="component" value="Chromosome"/>
</dbReference>
<accession>A0ABZ0VDF8</accession>
<dbReference type="InterPro" id="IPR011701">
    <property type="entry name" value="MFS"/>
</dbReference>
<feature type="transmembrane region" description="Helical" evidence="1">
    <location>
        <begin position="310"/>
        <end position="335"/>
    </location>
</feature>
<proteinExistence type="predicted"/>